<gene>
    <name evidence="5" type="ORF">GCM10017771_31930</name>
</gene>
<dbReference type="InterPro" id="IPR002173">
    <property type="entry name" value="Carboh/pur_kinase_PfkB_CS"/>
</dbReference>
<accession>A0A919GQM9</accession>
<protein>
    <submittedName>
        <fullName evidence="5">Adenosine kinase</fullName>
    </submittedName>
</protein>
<name>A0A919GQM9_9ACTN</name>
<dbReference type="InterPro" id="IPR050306">
    <property type="entry name" value="PfkB_Carbo_kinase"/>
</dbReference>
<evidence type="ECO:0000256" key="3">
    <source>
        <dbReference type="ARBA" id="ARBA00022777"/>
    </source>
</evidence>
<dbReference type="PROSITE" id="PS00583">
    <property type="entry name" value="PFKB_KINASES_1"/>
    <property type="match status" value="1"/>
</dbReference>
<reference evidence="5" key="2">
    <citation type="submission" date="2020-09" db="EMBL/GenBank/DDBJ databases">
        <authorList>
            <person name="Sun Q."/>
            <person name="Zhou Y."/>
        </authorList>
    </citation>
    <scope>NUCLEOTIDE SEQUENCE</scope>
    <source>
        <strain evidence="5">CGMCC 4.7403</strain>
    </source>
</reference>
<dbReference type="GO" id="GO:0016301">
    <property type="term" value="F:kinase activity"/>
    <property type="evidence" value="ECO:0007669"/>
    <property type="project" value="UniProtKB-KW"/>
</dbReference>
<proteinExistence type="inferred from homology"/>
<dbReference type="PANTHER" id="PTHR43085:SF46">
    <property type="entry name" value="ADENOSINE KINASE"/>
    <property type="match status" value="1"/>
</dbReference>
<evidence type="ECO:0000256" key="2">
    <source>
        <dbReference type="ARBA" id="ARBA00022679"/>
    </source>
</evidence>
<dbReference type="Gene3D" id="3.40.1190.20">
    <property type="match status" value="1"/>
</dbReference>
<dbReference type="PANTHER" id="PTHR43085">
    <property type="entry name" value="HEXOKINASE FAMILY MEMBER"/>
    <property type="match status" value="1"/>
</dbReference>
<evidence type="ECO:0000256" key="1">
    <source>
        <dbReference type="ARBA" id="ARBA00010688"/>
    </source>
</evidence>
<dbReference type="RefSeq" id="WP_189783121.1">
    <property type="nucleotide sequence ID" value="NZ_BNAT01000009.1"/>
</dbReference>
<keyword evidence="6" id="KW-1185">Reference proteome</keyword>
<evidence type="ECO:0000259" key="4">
    <source>
        <dbReference type="Pfam" id="PF00294"/>
    </source>
</evidence>
<reference evidence="5" key="1">
    <citation type="journal article" date="2014" name="Int. J. Syst. Evol. Microbiol.">
        <title>Complete genome sequence of Corynebacterium casei LMG S-19264T (=DSM 44701T), isolated from a smear-ripened cheese.</title>
        <authorList>
            <consortium name="US DOE Joint Genome Institute (JGI-PGF)"/>
            <person name="Walter F."/>
            <person name="Albersmeier A."/>
            <person name="Kalinowski J."/>
            <person name="Ruckert C."/>
        </authorList>
    </citation>
    <scope>NUCLEOTIDE SEQUENCE</scope>
    <source>
        <strain evidence="5">CGMCC 4.7403</strain>
    </source>
</reference>
<comment type="caution">
    <text evidence="5">The sequence shown here is derived from an EMBL/GenBank/DDBJ whole genome shotgun (WGS) entry which is preliminary data.</text>
</comment>
<dbReference type="Proteomes" id="UP000603227">
    <property type="component" value="Unassembled WGS sequence"/>
</dbReference>
<comment type="similarity">
    <text evidence="1">Belongs to the carbohydrate kinase PfkB family.</text>
</comment>
<keyword evidence="3 5" id="KW-0418">Kinase</keyword>
<dbReference type="SUPFAM" id="SSF53613">
    <property type="entry name" value="Ribokinase-like"/>
    <property type="match status" value="1"/>
</dbReference>
<dbReference type="CDD" id="cd01942">
    <property type="entry name" value="ribokinase_group_A"/>
    <property type="match status" value="1"/>
</dbReference>
<dbReference type="InterPro" id="IPR011611">
    <property type="entry name" value="PfkB_dom"/>
</dbReference>
<sequence>MRIAVTGSIATDHLMAYPGRFADQLIADRLDRVSLSFLADDLEVRYGGVAANIALGLSRVGLSPVLVGAVGKDFAEYGAWLRDNGVDTGSVYVSEAMHTARFVCTTDLDLNQIATFYAGAMAEAGRITLASVRERTGELGLAVVAPNDPQAMLSLTAECRRLGIPFAADPSQQLARLDGPQTRHLVEGSRFLFTNEYEAALLQERTGWTREQVLDRTGAWIVTRGAAGADIGRTGEPWLHVDAVPTDVVADPTGVGDAFRAGFLAAVVWGLPYLEAGRLGSALAAVVLQAVGTQTYKLTSADLLLSLERVYGADAALAFTAHLAR</sequence>
<dbReference type="InterPro" id="IPR029056">
    <property type="entry name" value="Ribokinase-like"/>
</dbReference>
<organism evidence="5 6">
    <name type="scientific">Streptomyces capitiformicae</name>
    <dbReference type="NCBI Taxonomy" id="2014920"/>
    <lineage>
        <taxon>Bacteria</taxon>
        <taxon>Bacillati</taxon>
        <taxon>Actinomycetota</taxon>
        <taxon>Actinomycetes</taxon>
        <taxon>Kitasatosporales</taxon>
        <taxon>Streptomycetaceae</taxon>
        <taxon>Streptomyces</taxon>
    </lineage>
</organism>
<evidence type="ECO:0000313" key="6">
    <source>
        <dbReference type="Proteomes" id="UP000603227"/>
    </source>
</evidence>
<evidence type="ECO:0000313" key="5">
    <source>
        <dbReference type="EMBL" id="GHH88080.1"/>
    </source>
</evidence>
<keyword evidence="2" id="KW-0808">Transferase</keyword>
<dbReference type="Pfam" id="PF00294">
    <property type="entry name" value="PfkB"/>
    <property type="match status" value="1"/>
</dbReference>
<feature type="domain" description="Carbohydrate kinase PfkB" evidence="4">
    <location>
        <begin position="19"/>
        <end position="295"/>
    </location>
</feature>
<dbReference type="AlphaFoldDB" id="A0A919GQM9"/>
<dbReference type="EMBL" id="BNAT01000009">
    <property type="protein sequence ID" value="GHH88080.1"/>
    <property type="molecule type" value="Genomic_DNA"/>
</dbReference>